<dbReference type="Pfam" id="PF13568">
    <property type="entry name" value="OMP_b-brl_2"/>
    <property type="match status" value="1"/>
</dbReference>
<dbReference type="Proteomes" id="UP000296862">
    <property type="component" value="Chromosome"/>
</dbReference>
<dbReference type="AlphaFoldDB" id="A0A4P7PRC1"/>
<organism evidence="2 3">
    <name type="scientific">Flavobacterium sangjuense</name>
    <dbReference type="NCBI Taxonomy" id="2518177"/>
    <lineage>
        <taxon>Bacteria</taxon>
        <taxon>Pseudomonadati</taxon>
        <taxon>Bacteroidota</taxon>
        <taxon>Flavobacteriia</taxon>
        <taxon>Flavobacteriales</taxon>
        <taxon>Flavobacteriaceae</taxon>
        <taxon>Flavobacterium</taxon>
    </lineage>
</organism>
<dbReference type="RefSeq" id="WP_136151333.1">
    <property type="nucleotide sequence ID" value="NZ_CP038810.1"/>
</dbReference>
<dbReference type="KEGG" id="fsn:GS03_00858"/>
<evidence type="ECO:0000259" key="1">
    <source>
        <dbReference type="Pfam" id="PF13568"/>
    </source>
</evidence>
<accession>A0A4P7PRC1</accession>
<evidence type="ECO:0000313" key="2">
    <source>
        <dbReference type="EMBL" id="QBZ97369.1"/>
    </source>
</evidence>
<dbReference type="EMBL" id="CP038810">
    <property type="protein sequence ID" value="QBZ97369.1"/>
    <property type="molecule type" value="Genomic_DNA"/>
</dbReference>
<reference evidence="2 3" key="1">
    <citation type="submission" date="2019-04" db="EMBL/GenBank/DDBJ databases">
        <title>Flavobacterium sp. GS03.</title>
        <authorList>
            <person name="Kim H."/>
        </authorList>
    </citation>
    <scope>NUCLEOTIDE SEQUENCE [LARGE SCALE GENOMIC DNA]</scope>
    <source>
        <strain evidence="2 3">GS03</strain>
    </source>
</reference>
<proteinExistence type="predicted"/>
<protein>
    <recommendedName>
        <fullName evidence="1">Outer membrane protein beta-barrel domain-containing protein</fullName>
    </recommendedName>
</protein>
<keyword evidence="3" id="KW-1185">Reference proteome</keyword>
<feature type="domain" description="Outer membrane protein beta-barrel" evidence="1">
    <location>
        <begin position="35"/>
        <end position="209"/>
    </location>
</feature>
<dbReference type="OrthoDB" id="959017at2"/>
<name>A0A4P7PRC1_9FLAO</name>
<dbReference type="InterPro" id="IPR025665">
    <property type="entry name" value="Beta-barrel_OMP_2"/>
</dbReference>
<sequence length="234" mass="27022">MRIKLFILTFFISLGISAQEKEIKDEIDFDAIDSLYREDQFYLNITYNALQKRPDGIAQNKLSPGIAFGFLRDMPINKKRTVSIAAGLGYTLAIYNQNLGITETNGIYAYQVLDSEVSFSKNKLSFHYVDLPIEFRWRNSTPESHIFWRVHTGVKLSYLFYDQYKSVSSNGTVAISNNKDLNQFQYGVYLAFGWNTWNFSAYYGLNPLFKSSAKIDNQPIDMNTINFGLMFYIL</sequence>
<gene>
    <name evidence="2" type="ORF">GS03_00858</name>
</gene>
<evidence type="ECO:0000313" key="3">
    <source>
        <dbReference type="Proteomes" id="UP000296862"/>
    </source>
</evidence>